<accession>A0A919XJT4</accession>
<keyword evidence="8" id="KW-1185">Reference proteome</keyword>
<reference evidence="7" key="1">
    <citation type="submission" date="2021-03" db="EMBL/GenBank/DDBJ databases">
        <title>Antimicrobial resistance genes in bacteria isolated from Japanese honey, and their potential for conferring macrolide and lincosamide resistance in the American foulbrood pathogen Paenibacillus larvae.</title>
        <authorList>
            <person name="Okamoto M."/>
            <person name="Kumagai M."/>
            <person name="Kanamori H."/>
            <person name="Takamatsu D."/>
        </authorList>
    </citation>
    <scope>NUCLEOTIDE SEQUENCE</scope>
    <source>
        <strain evidence="7">J2TS6</strain>
    </source>
</reference>
<dbReference type="Proteomes" id="UP000679779">
    <property type="component" value="Unassembled WGS sequence"/>
</dbReference>
<dbReference type="InterPro" id="IPR018060">
    <property type="entry name" value="HTH_AraC"/>
</dbReference>
<feature type="domain" description="HTH araC/xylS-type" evidence="5">
    <location>
        <begin position="433"/>
        <end position="531"/>
    </location>
</feature>
<dbReference type="PANTHER" id="PTHR43280:SF2">
    <property type="entry name" value="HTH-TYPE TRANSCRIPTIONAL REGULATOR EXSA"/>
    <property type="match status" value="1"/>
</dbReference>
<dbReference type="PROSITE" id="PS50110">
    <property type="entry name" value="RESPONSE_REGULATORY"/>
    <property type="match status" value="1"/>
</dbReference>
<gene>
    <name evidence="7" type="ORF">J2TS6_46520</name>
</gene>
<keyword evidence="2" id="KW-0238">DNA-binding</keyword>
<dbReference type="PANTHER" id="PTHR43280">
    <property type="entry name" value="ARAC-FAMILY TRANSCRIPTIONAL REGULATOR"/>
    <property type="match status" value="1"/>
</dbReference>
<dbReference type="PROSITE" id="PS01124">
    <property type="entry name" value="HTH_ARAC_FAMILY_2"/>
    <property type="match status" value="1"/>
</dbReference>
<dbReference type="Pfam" id="PF00072">
    <property type="entry name" value="Response_reg"/>
    <property type="match status" value="1"/>
</dbReference>
<dbReference type="EMBL" id="BORQ01000006">
    <property type="protein sequence ID" value="GIO33511.1"/>
    <property type="molecule type" value="Genomic_DNA"/>
</dbReference>
<dbReference type="GO" id="GO:0043565">
    <property type="term" value="F:sequence-specific DNA binding"/>
    <property type="evidence" value="ECO:0007669"/>
    <property type="project" value="InterPro"/>
</dbReference>
<keyword evidence="4" id="KW-0597">Phosphoprotein</keyword>
<dbReference type="InterPro" id="IPR009057">
    <property type="entry name" value="Homeodomain-like_sf"/>
</dbReference>
<dbReference type="SMART" id="SM00342">
    <property type="entry name" value="HTH_ARAC"/>
    <property type="match status" value="1"/>
</dbReference>
<sequence length="536" mass="62399">MYQLLIVDDEIHAVRAVQAAVDWAELSISRVHVAHNIKQAMGIFGEHPIDIMICDIEMPQGSGIELLSWVRERHLLTESIFLTCHSNFAYAKEAIQLGSLDYILKPVKRNELRAVVLKGVEKVNEKREQHISKAESQYYAKLWHTNRSILMERFWQDVLDQRDASPKRIRDVLQSRNLPIRETDSFLPILIVVQRWAEKLNTQDRKLMEYALMNAADHMILRGEEQGQLVRITGDMYVAILPAGTRTEDHTKDMERMCKTFIESCNRYFRCDISCYVGEQGMIHEMAARYHRLICLKESNLNRNNHVFFVSEGINTAQSVAVIQMNVWLKMLEQGAYDAVYSESERYLNSLKDVVGLNVEVLRQFMQKFLQMLYSFIQFKEWQAYEVLGEAIAAEQLSRALRSVSDLQAWVKDALDQTTQFGYGAEDTKPLMDRIIAFIREHVDQAISREDIARHVNLHPDYLSRRFKKETGKSIVEFMVEERISMAKELLVTTHMSVSEIALCVGYSNFSYFSKIFKQEVKMNPQQYRKSRRSEL</sequence>
<dbReference type="InterPro" id="IPR011006">
    <property type="entry name" value="CheY-like_superfamily"/>
</dbReference>
<dbReference type="GO" id="GO:0000160">
    <property type="term" value="P:phosphorelay signal transduction system"/>
    <property type="evidence" value="ECO:0007669"/>
    <property type="project" value="InterPro"/>
</dbReference>
<evidence type="ECO:0000256" key="2">
    <source>
        <dbReference type="ARBA" id="ARBA00023125"/>
    </source>
</evidence>
<dbReference type="InterPro" id="IPR001789">
    <property type="entry name" value="Sig_transdc_resp-reg_receiver"/>
</dbReference>
<feature type="modified residue" description="4-aspartylphosphate" evidence="4">
    <location>
        <position position="55"/>
    </location>
</feature>
<dbReference type="Gene3D" id="3.40.50.2300">
    <property type="match status" value="1"/>
</dbReference>
<dbReference type="Pfam" id="PF12833">
    <property type="entry name" value="HTH_18"/>
    <property type="match status" value="1"/>
</dbReference>
<comment type="caution">
    <text evidence="7">The sequence shown here is derived from an EMBL/GenBank/DDBJ whole genome shotgun (WGS) entry which is preliminary data.</text>
</comment>
<dbReference type="SMART" id="SM00448">
    <property type="entry name" value="REC"/>
    <property type="match status" value="1"/>
</dbReference>
<dbReference type="GO" id="GO:0003700">
    <property type="term" value="F:DNA-binding transcription factor activity"/>
    <property type="evidence" value="ECO:0007669"/>
    <property type="project" value="InterPro"/>
</dbReference>
<evidence type="ECO:0000259" key="5">
    <source>
        <dbReference type="PROSITE" id="PS01124"/>
    </source>
</evidence>
<evidence type="ECO:0000259" key="6">
    <source>
        <dbReference type="PROSITE" id="PS50110"/>
    </source>
</evidence>
<dbReference type="SUPFAM" id="SSF46689">
    <property type="entry name" value="Homeodomain-like"/>
    <property type="match status" value="2"/>
</dbReference>
<proteinExistence type="predicted"/>
<dbReference type="PROSITE" id="PS00041">
    <property type="entry name" value="HTH_ARAC_FAMILY_1"/>
    <property type="match status" value="1"/>
</dbReference>
<dbReference type="InterPro" id="IPR020449">
    <property type="entry name" value="Tscrpt_reg_AraC-type_HTH"/>
</dbReference>
<dbReference type="Gene3D" id="1.10.10.60">
    <property type="entry name" value="Homeodomain-like"/>
    <property type="match status" value="2"/>
</dbReference>
<keyword evidence="1" id="KW-0805">Transcription regulation</keyword>
<organism evidence="7 8">
    <name type="scientific">Paenibacillus albilobatus</name>
    <dbReference type="NCBI Taxonomy" id="2716884"/>
    <lineage>
        <taxon>Bacteria</taxon>
        <taxon>Bacillati</taxon>
        <taxon>Bacillota</taxon>
        <taxon>Bacilli</taxon>
        <taxon>Bacillales</taxon>
        <taxon>Paenibacillaceae</taxon>
        <taxon>Paenibacillus</taxon>
    </lineage>
</organism>
<feature type="domain" description="Response regulatory" evidence="6">
    <location>
        <begin position="3"/>
        <end position="120"/>
    </location>
</feature>
<dbReference type="InterPro" id="IPR018062">
    <property type="entry name" value="HTH_AraC-typ_CS"/>
</dbReference>
<evidence type="ECO:0000256" key="4">
    <source>
        <dbReference type="PROSITE-ProRule" id="PRU00169"/>
    </source>
</evidence>
<name>A0A919XJT4_9BACL</name>
<dbReference type="RefSeq" id="WP_160043653.1">
    <property type="nucleotide sequence ID" value="NZ_BORQ01000006.1"/>
</dbReference>
<evidence type="ECO:0000256" key="3">
    <source>
        <dbReference type="ARBA" id="ARBA00023163"/>
    </source>
</evidence>
<evidence type="ECO:0000313" key="8">
    <source>
        <dbReference type="Proteomes" id="UP000679779"/>
    </source>
</evidence>
<dbReference type="SUPFAM" id="SSF52172">
    <property type="entry name" value="CheY-like"/>
    <property type="match status" value="1"/>
</dbReference>
<keyword evidence="3" id="KW-0804">Transcription</keyword>
<dbReference type="CDD" id="cd17536">
    <property type="entry name" value="REC_YesN-like"/>
    <property type="match status" value="1"/>
</dbReference>
<evidence type="ECO:0000256" key="1">
    <source>
        <dbReference type="ARBA" id="ARBA00023015"/>
    </source>
</evidence>
<dbReference type="AlphaFoldDB" id="A0A919XJT4"/>
<evidence type="ECO:0000313" key="7">
    <source>
        <dbReference type="EMBL" id="GIO33511.1"/>
    </source>
</evidence>
<dbReference type="PRINTS" id="PR00032">
    <property type="entry name" value="HTHARAC"/>
</dbReference>
<protein>
    <recommendedName>
        <fullName evidence="9">Response regulator</fullName>
    </recommendedName>
</protein>
<evidence type="ECO:0008006" key="9">
    <source>
        <dbReference type="Google" id="ProtNLM"/>
    </source>
</evidence>